<dbReference type="HOGENOM" id="CLU_125942_1_0_6"/>
<accession>A0A0H2X3F3</accession>
<evidence type="ECO:0000259" key="3">
    <source>
        <dbReference type="Pfam" id="PF13548"/>
    </source>
</evidence>
<feature type="transmembrane region" description="Helical" evidence="1">
    <location>
        <begin position="100"/>
        <end position="118"/>
    </location>
</feature>
<keyword evidence="1" id="KW-0812">Transmembrane</keyword>
<evidence type="ECO:0000256" key="2">
    <source>
        <dbReference type="SAM" id="SignalP"/>
    </source>
</evidence>
<protein>
    <recommendedName>
        <fullName evidence="3">DUF4126 domain-containing protein</fullName>
    </recommendedName>
</protein>
<proteinExistence type="predicted"/>
<keyword evidence="2" id="KW-0732">Signal</keyword>
<gene>
    <name evidence="4" type="ordered locus">XC_0599</name>
</gene>
<dbReference type="EMBL" id="CP000050">
    <property type="protein sequence ID" value="AAY47680.1"/>
    <property type="molecule type" value="Genomic_DNA"/>
</dbReference>
<keyword evidence="1" id="KW-1133">Transmembrane helix</keyword>
<sequence>MHMALIHSILMGAVAGMRSMTPLAAVANAARTGTLPRDNGAPRLLANPLASAGMLALAGGELAGDKMKTAPDRIVLAGMMARVATGAIAGAALAPRHQRGIAALLGAGTAVAAAYLTFNARMRAIERYGQTSTGAVEDAISVGAATLIVRSAAEE</sequence>
<dbReference type="KEGG" id="xcb:XC_0599"/>
<feature type="chain" id="PRO_5002601392" description="DUF4126 domain-containing protein" evidence="2">
    <location>
        <begin position="25"/>
        <end position="155"/>
    </location>
</feature>
<dbReference type="AlphaFoldDB" id="A0A0H2X3F3"/>
<evidence type="ECO:0000256" key="1">
    <source>
        <dbReference type="SAM" id="Phobius"/>
    </source>
</evidence>
<dbReference type="Pfam" id="PF13548">
    <property type="entry name" value="DUF4126"/>
    <property type="match status" value="1"/>
</dbReference>
<feature type="signal peptide" evidence="2">
    <location>
        <begin position="1"/>
        <end position="24"/>
    </location>
</feature>
<evidence type="ECO:0000313" key="5">
    <source>
        <dbReference type="Proteomes" id="UP000000420"/>
    </source>
</evidence>
<feature type="domain" description="DUF4126" evidence="3">
    <location>
        <begin position="9"/>
        <end position="147"/>
    </location>
</feature>
<feature type="transmembrane region" description="Helical" evidence="1">
    <location>
        <begin position="74"/>
        <end position="94"/>
    </location>
</feature>
<keyword evidence="1" id="KW-0472">Membrane</keyword>
<organism evidence="4 5">
    <name type="scientific">Xanthomonas campestris pv. campestris (strain 8004)</name>
    <dbReference type="NCBI Taxonomy" id="314565"/>
    <lineage>
        <taxon>Bacteria</taxon>
        <taxon>Pseudomonadati</taxon>
        <taxon>Pseudomonadota</taxon>
        <taxon>Gammaproteobacteria</taxon>
        <taxon>Lysobacterales</taxon>
        <taxon>Lysobacteraceae</taxon>
        <taxon>Xanthomonas</taxon>
    </lineage>
</organism>
<dbReference type="InterPro" id="IPR025196">
    <property type="entry name" value="DUF4126"/>
</dbReference>
<dbReference type="Proteomes" id="UP000000420">
    <property type="component" value="Chromosome"/>
</dbReference>
<name>A0A0H2X3F3_XANC8</name>
<reference evidence="4 5" key="1">
    <citation type="journal article" date="2005" name="Genome Res.">
        <title>Comparative and functional genomic analyses of the pathogenicity of phytopathogen Xanthomonas campestris pv. campestris.</title>
        <authorList>
            <person name="Qian W."/>
            <person name="Jia Y."/>
            <person name="Ren S.X."/>
            <person name="He Y.Q."/>
            <person name="Feng J.X."/>
            <person name="Lu L.F."/>
            <person name="Sun Q."/>
            <person name="Ying G."/>
            <person name="Tang D.J."/>
            <person name="Tang H."/>
            <person name="Wu W."/>
            <person name="Hao P."/>
            <person name="Wang L."/>
            <person name="Jiang B.L."/>
            <person name="Zeng S."/>
            <person name="Gu W.Y."/>
            <person name="Lu G."/>
            <person name="Rong L."/>
            <person name="Tian Y."/>
            <person name="Yao Z."/>
            <person name="Fu G."/>
            <person name="Chen B."/>
            <person name="Fang R."/>
            <person name="Qiang B."/>
            <person name="Chen Z."/>
            <person name="Zhao G.P."/>
            <person name="Tang J.L."/>
            <person name="He C."/>
        </authorList>
    </citation>
    <scope>NUCLEOTIDE SEQUENCE [LARGE SCALE GENOMIC DNA]</scope>
    <source>
        <strain evidence="4 5">8004</strain>
    </source>
</reference>
<evidence type="ECO:0000313" key="4">
    <source>
        <dbReference type="EMBL" id="AAY47680.1"/>
    </source>
</evidence>